<dbReference type="InterPro" id="IPR037923">
    <property type="entry name" value="HTH-like"/>
</dbReference>
<dbReference type="SUPFAM" id="SSF46689">
    <property type="entry name" value="Homeodomain-like"/>
    <property type="match status" value="2"/>
</dbReference>
<dbReference type="PANTHER" id="PTHR43280:SF28">
    <property type="entry name" value="HTH-TYPE TRANSCRIPTIONAL ACTIVATOR RHAS"/>
    <property type="match status" value="1"/>
</dbReference>
<dbReference type="PROSITE" id="PS01124">
    <property type="entry name" value="HTH_ARAC_FAMILY_2"/>
    <property type="match status" value="1"/>
</dbReference>
<protein>
    <submittedName>
        <fullName evidence="5">AraC family transcriptional regulator</fullName>
    </submittedName>
</protein>
<dbReference type="InterPro" id="IPR018062">
    <property type="entry name" value="HTH_AraC-typ_CS"/>
</dbReference>
<accession>A0ABY5SFF3</accession>
<dbReference type="RefSeq" id="WP_258388755.1">
    <property type="nucleotide sequence ID" value="NZ_CP091430.1"/>
</dbReference>
<dbReference type="Gene3D" id="1.10.10.60">
    <property type="entry name" value="Homeodomain-like"/>
    <property type="match status" value="2"/>
</dbReference>
<evidence type="ECO:0000313" key="5">
    <source>
        <dbReference type="EMBL" id="UVI32706.1"/>
    </source>
</evidence>
<keyword evidence="6" id="KW-1185">Reference proteome</keyword>
<organism evidence="5 6">
    <name type="scientific">Paenibacillus spongiae</name>
    <dbReference type="NCBI Taxonomy" id="2909671"/>
    <lineage>
        <taxon>Bacteria</taxon>
        <taxon>Bacillati</taxon>
        <taxon>Bacillota</taxon>
        <taxon>Bacilli</taxon>
        <taxon>Bacillales</taxon>
        <taxon>Paenibacillaceae</taxon>
        <taxon>Paenibacillus</taxon>
    </lineage>
</organism>
<dbReference type="SUPFAM" id="SSF51215">
    <property type="entry name" value="Regulatory protein AraC"/>
    <property type="match status" value="1"/>
</dbReference>
<dbReference type="SMART" id="SM00342">
    <property type="entry name" value="HTH_ARAC"/>
    <property type="match status" value="1"/>
</dbReference>
<reference evidence="5" key="1">
    <citation type="submission" date="2022-01" db="EMBL/GenBank/DDBJ databases">
        <title>Paenibacillus spongiae sp. nov., isolated from marine sponge.</title>
        <authorList>
            <person name="Li Z."/>
            <person name="Zhang M."/>
        </authorList>
    </citation>
    <scope>NUCLEOTIDE SEQUENCE</scope>
    <source>
        <strain evidence="5">PHS-Z3</strain>
    </source>
</reference>
<dbReference type="PROSITE" id="PS00041">
    <property type="entry name" value="HTH_ARAC_FAMILY_1"/>
    <property type="match status" value="1"/>
</dbReference>
<evidence type="ECO:0000256" key="3">
    <source>
        <dbReference type="ARBA" id="ARBA00023163"/>
    </source>
</evidence>
<feature type="domain" description="HTH araC/xylS-type" evidence="4">
    <location>
        <begin position="159"/>
        <end position="257"/>
    </location>
</feature>
<dbReference type="InterPro" id="IPR009057">
    <property type="entry name" value="Homeodomain-like_sf"/>
</dbReference>
<dbReference type="Proteomes" id="UP001057877">
    <property type="component" value="Chromosome"/>
</dbReference>
<dbReference type="EMBL" id="CP091430">
    <property type="protein sequence ID" value="UVI32706.1"/>
    <property type="molecule type" value="Genomic_DNA"/>
</dbReference>
<evidence type="ECO:0000259" key="4">
    <source>
        <dbReference type="PROSITE" id="PS01124"/>
    </source>
</evidence>
<dbReference type="PANTHER" id="PTHR43280">
    <property type="entry name" value="ARAC-FAMILY TRANSCRIPTIONAL REGULATOR"/>
    <property type="match status" value="1"/>
</dbReference>
<keyword evidence="2" id="KW-0238">DNA-binding</keyword>
<evidence type="ECO:0000256" key="2">
    <source>
        <dbReference type="ARBA" id="ARBA00023125"/>
    </source>
</evidence>
<evidence type="ECO:0000256" key="1">
    <source>
        <dbReference type="ARBA" id="ARBA00023015"/>
    </source>
</evidence>
<proteinExistence type="predicted"/>
<name>A0ABY5SFF3_9BACL</name>
<sequence>MMGLKAVFFDDRMEHWQVSSRMTEDPILALVTGGSLTYELDSTSVDLTKGDVLLIFPGTVRAGYHDPAVLHQKYAAIFQLPESYEAPFIPIMEGAGYRLFRPKGFEYLRQRFSSLYRMWLSPSAFREMICAGILMELLGMLMQELEQRDVPAHKAAMARTIEHYIVRHYKEEIRIQDLAQLVNRTPNYVTTIFKETMGQTPIEFMHHIRITTARDLLLQTNMTITEVSDALGFCDPPYFNRVFKKIAGHAPSDLIKQRNGR</sequence>
<dbReference type="InterPro" id="IPR018060">
    <property type="entry name" value="HTH_AraC"/>
</dbReference>
<keyword evidence="1" id="KW-0805">Transcription regulation</keyword>
<dbReference type="Pfam" id="PF12833">
    <property type="entry name" value="HTH_18"/>
    <property type="match status" value="1"/>
</dbReference>
<gene>
    <name evidence="5" type="ORF">L1F29_13145</name>
</gene>
<evidence type="ECO:0000313" key="6">
    <source>
        <dbReference type="Proteomes" id="UP001057877"/>
    </source>
</evidence>
<keyword evidence="3" id="KW-0804">Transcription</keyword>